<evidence type="ECO:0000256" key="5">
    <source>
        <dbReference type="ARBA" id="ARBA00022679"/>
    </source>
</evidence>
<feature type="domain" description="Aminotransferase class I/classII large" evidence="7">
    <location>
        <begin position="27"/>
        <end position="382"/>
    </location>
</feature>
<dbReference type="GO" id="GO:0004069">
    <property type="term" value="F:L-aspartate:2-oxoglutarate aminotransferase activity"/>
    <property type="evidence" value="ECO:0007669"/>
    <property type="project" value="TreeGrafter"/>
</dbReference>
<evidence type="ECO:0000313" key="8">
    <source>
        <dbReference type="EMBL" id="KAF2012745.1"/>
    </source>
</evidence>
<dbReference type="InterPro" id="IPR015424">
    <property type="entry name" value="PyrdxlP-dep_Trfase"/>
</dbReference>
<dbReference type="SUPFAM" id="SSF53383">
    <property type="entry name" value="PLP-dependent transferases"/>
    <property type="match status" value="1"/>
</dbReference>
<dbReference type="AlphaFoldDB" id="A0A6A5XHJ3"/>
<reference evidence="8" key="1">
    <citation type="journal article" date="2020" name="Stud. Mycol.">
        <title>101 Dothideomycetes genomes: a test case for predicting lifestyles and emergence of pathogens.</title>
        <authorList>
            <person name="Haridas S."/>
            <person name="Albert R."/>
            <person name="Binder M."/>
            <person name="Bloem J."/>
            <person name="Labutti K."/>
            <person name="Salamov A."/>
            <person name="Andreopoulos B."/>
            <person name="Baker S."/>
            <person name="Barry K."/>
            <person name="Bills G."/>
            <person name="Bluhm B."/>
            <person name="Cannon C."/>
            <person name="Castanera R."/>
            <person name="Culley D."/>
            <person name="Daum C."/>
            <person name="Ezra D."/>
            <person name="Gonzalez J."/>
            <person name="Henrissat B."/>
            <person name="Kuo A."/>
            <person name="Liang C."/>
            <person name="Lipzen A."/>
            <person name="Lutzoni F."/>
            <person name="Magnuson J."/>
            <person name="Mondo S."/>
            <person name="Nolan M."/>
            <person name="Ohm R."/>
            <person name="Pangilinan J."/>
            <person name="Park H.-J."/>
            <person name="Ramirez L."/>
            <person name="Alfaro M."/>
            <person name="Sun H."/>
            <person name="Tritt A."/>
            <person name="Yoshinaga Y."/>
            <person name="Zwiers L.-H."/>
            <person name="Turgeon B."/>
            <person name="Goodwin S."/>
            <person name="Spatafora J."/>
            <person name="Crous P."/>
            <person name="Grigoriev I."/>
        </authorList>
    </citation>
    <scope>NUCLEOTIDE SEQUENCE</scope>
    <source>
        <strain evidence="8">CBS 175.79</strain>
    </source>
</reference>
<dbReference type="Pfam" id="PF00155">
    <property type="entry name" value="Aminotran_1_2"/>
    <property type="match status" value="1"/>
</dbReference>
<comment type="similarity">
    <text evidence="2">Belongs to the class-I pyridoxal-phosphate-dependent aminotransferase family.</text>
</comment>
<dbReference type="PANTHER" id="PTHR11879">
    <property type="entry name" value="ASPARTATE AMINOTRANSFERASE"/>
    <property type="match status" value="1"/>
</dbReference>
<accession>A0A6A5XHJ3</accession>
<dbReference type="EMBL" id="ML978072">
    <property type="protein sequence ID" value="KAF2012745.1"/>
    <property type="molecule type" value="Genomic_DNA"/>
</dbReference>
<proteinExistence type="inferred from homology"/>
<dbReference type="PRINTS" id="PR00799">
    <property type="entry name" value="TRANSAMINASE"/>
</dbReference>
<dbReference type="OrthoDB" id="6752799at2759"/>
<dbReference type="FunFam" id="3.40.640.10:FF:000066">
    <property type="entry name" value="Aspartate aminotransferase"/>
    <property type="match status" value="1"/>
</dbReference>
<evidence type="ECO:0000313" key="9">
    <source>
        <dbReference type="Proteomes" id="UP000799778"/>
    </source>
</evidence>
<evidence type="ECO:0000256" key="1">
    <source>
        <dbReference type="ARBA" id="ARBA00001933"/>
    </source>
</evidence>
<keyword evidence="9" id="KW-1185">Reference proteome</keyword>
<gene>
    <name evidence="8" type="ORF">BU24DRAFT_395870</name>
</gene>
<evidence type="ECO:0000256" key="4">
    <source>
        <dbReference type="ARBA" id="ARBA00022576"/>
    </source>
</evidence>
<keyword evidence="6" id="KW-0663">Pyridoxal phosphate</keyword>
<evidence type="ECO:0000256" key="6">
    <source>
        <dbReference type="ARBA" id="ARBA00022898"/>
    </source>
</evidence>
<dbReference type="NCBIfam" id="NF006719">
    <property type="entry name" value="PRK09257.1"/>
    <property type="match status" value="1"/>
</dbReference>
<protein>
    <submittedName>
        <fullName evidence="8">PLP-dependent transferase</fullName>
    </submittedName>
</protein>
<evidence type="ECO:0000256" key="2">
    <source>
        <dbReference type="ARBA" id="ARBA00007441"/>
    </source>
</evidence>
<dbReference type="Gene3D" id="3.40.640.10">
    <property type="entry name" value="Type I PLP-dependent aspartate aminotransferase-like (Major domain)"/>
    <property type="match status" value="1"/>
</dbReference>
<dbReference type="InterPro" id="IPR000796">
    <property type="entry name" value="Asp_trans"/>
</dbReference>
<evidence type="ECO:0000256" key="3">
    <source>
        <dbReference type="ARBA" id="ARBA00011738"/>
    </source>
</evidence>
<dbReference type="GeneID" id="54282673"/>
<dbReference type="GO" id="GO:0006520">
    <property type="term" value="P:amino acid metabolic process"/>
    <property type="evidence" value="ECO:0007669"/>
    <property type="project" value="InterPro"/>
</dbReference>
<keyword evidence="4" id="KW-0032">Aminotransferase</keyword>
<sequence>MLELVQQGAPDPMFTLKKIADADNDPRKVDLGVGVYRNEDGRYQELEVVRRAKKILDGLDLGHDYASTTGDEEFLRLGAAVLFGENCEALISGRVSSVQTISGTGANSLGASLIASTVPSTKVYIGLPTWGNHVPIFQHAGLEVVTYDYLDSTRHAVDFENLLDNVREAPLGSVFVLQGCCHNPTGVDLSPQQWGELAQELSTYNQVAFIDIAYQGLGDGLAEDATGLRTLADAGLEMLVCQSFSKNFALYGERCGALHVVSQKSWLAEIVKDQLRSIIRKTYSSSPAYGSRLVKIVLSDQSLRTLWLKKNRQNLLSHIDAHHIPGDWSYLVSERGLFSCLQLTPAQCRTLVDHHHVHLPENGRINIAGLSEENIERAAKALKSVVCLGSKVRL</sequence>
<dbReference type="RefSeq" id="XP_033381084.1">
    <property type="nucleotide sequence ID" value="XM_033525276.1"/>
</dbReference>
<comment type="subunit">
    <text evidence="3">Homodimer.</text>
</comment>
<evidence type="ECO:0000259" key="7">
    <source>
        <dbReference type="Pfam" id="PF00155"/>
    </source>
</evidence>
<dbReference type="PANTHER" id="PTHR11879:SF55">
    <property type="entry name" value="GLUTAMATE OXALOACETATE TRANSAMINASE 1, ISOFORM B"/>
    <property type="match status" value="1"/>
</dbReference>
<comment type="cofactor">
    <cofactor evidence="1">
        <name>pyridoxal 5'-phosphate</name>
        <dbReference type="ChEBI" id="CHEBI:597326"/>
    </cofactor>
</comment>
<keyword evidence="5 8" id="KW-0808">Transferase</keyword>
<dbReference type="InterPro" id="IPR015421">
    <property type="entry name" value="PyrdxlP-dep_Trfase_major"/>
</dbReference>
<dbReference type="InterPro" id="IPR004839">
    <property type="entry name" value="Aminotransferase_I/II_large"/>
</dbReference>
<dbReference type="CDD" id="cd00609">
    <property type="entry name" value="AAT_like"/>
    <property type="match status" value="1"/>
</dbReference>
<name>A0A6A5XHJ3_9PLEO</name>
<organism evidence="8 9">
    <name type="scientific">Aaosphaeria arxii CBS 175.79</name>
    <dbReference type="NCBI Taxonomy" id="1450172"/>
    <lineage>
        <taxon>Eukaryota</taxon>
        <taxon>Fungi</taxon>
        <taxon>Dikarya</taxon>
        <taxon>Ascomycota</taxon>
        <taxon>Pezizomycotina</taxon>
        <taxon>Dothideomycetes</taxon>
        <taxon>Pleosporomycetidae</taxon>
        <taxon>Pleosporales</taxon>
        <taxon>Pleosporales incertae sedis</taxon>
        <taxon>Aaosphaeria</taxon>
    </lineage>
</organism>
<dbReference type="InterPro" id="IPR015422">
    <property type="entry name" value="PyrdxlP-dep_Trfase_small"/>
</dbReference>
<dbReference type="GO" id="GO:0030170">
    <property type="term" value="F:pyridoxal phosphate binding"/>
    <property type="evidence" value="ECO:0007669"/>
    <property type="project" value="InterPro"/>
</dbReference>
<dbReference type="Gene3D" id="3.90.1150.10">
    <property type="entry name" value="Aspartate Aminotransferase, domain 1"/>
    <property type="match status" value="1"/>
</dbReference>
<dbReference type="Proteomes" id="UP000799778">
    <property type="component" value="Unassembled WGS sequence"/>
</dbReference>